<dbReference type="PANTHER" id="PTHR11432:SF3">
    <property type="entry name" value="NADH-UBIQUINONE OXIDOREDUCTASE CHAIN 1"/>
    <property type="match status" value="1"/>
</dbReference>
<dbReference type="GO" id="GO:0003954">
    <property type="term" value="F:NADH dehydrogenase activity"/>
    <property type="evidence" value="ECO:0007669"/>
    <property type="project" value="TreeGrafter"/>
</dbReference>
<keyword evidence="13 15" id="KW-0496">Mitochondrion</keyword>
<reference evidence="16" key="2">
    <citation type="journal article" date="2017" name="Mol. Ecol.">
        <title>Evidence for concerted movement of nuclear and mitochondrial clines in a lizard hybrid zone.</title>
        <authorList>
            <person name="Leache A.D."/>
            <person name="Grummer J.A."/>
            <person name="Harris R.B."/>
            <person name="Breckheimer I."/>
        </authorList>
    </citation>
    <scope>NUCLEOTIDE SEQUENCE</scope>
</reference>
<keyword evidence="13" id="KW-0830">Ubiquinone</keyword>
<name>A0MRN7_SCETR</name>
<evidence type="ECO:0000256" key="14">
    <source>
        <dbReference type="SAM" id="Phobius"/>
    </source>
</evidence>
<feature type="transmembrane region" description="Helical" evidence="14">
    <location>
        <begin position="106"/>
        <end position="125"/>
    </location>
</feature>
<dbReference type="Pfam" id="PF00146">
    <property type="entry name" value="NADHdh"/>
    <property type="match status" value="1"/>
</dbReference>
<evidence type="ECO:0000256" key="9">
    <source>
        <dbReference type="ARBA" id="ARBA00023027"/>
    </source>
</evidence>
<comment type="similarity">
    <text evidence="2 12">Belongs to the complex I subunit 1 family.</text>
</comment>
<evidence type="ECO:0000256" key="13">
    <source>
        <dbReference type="RuleBase" id="RU000473"/>
    </source>
</evidence>
<geneLocation type="mitochondrion" evidence="15"/>
<dbReference type="HAMAP" id="MF_01350">
    <property type="entry name" value="NDH1_NuoH"/>
    <property type="match status" value="1"/>
</dbReference>
<keyword evidence="8 14" id="KW-1133">Transmembrane helix</keyword>
<keyword evidence="7" id="KW-0249">Electron transport</keyword>
<evidence type="ECO:0000256" key="1">
    <source>
        <dbReference type="ARBA" id="ARBA00004141"/>
    </source>
</evidence>
<dbReference type="EMBL" id="EF031798">
    <property type="protein sequence ID" value="ABK40339.1"/>
    <property type="molecule type" value="Genomic_DNA"/>
</dbReference>
<evidence type="ECO:0000256" key="2">
    <source>
        <dbReference type="ARBA" id="ARBA00010535"/>
    </source>
</evidence>
<dbReference type="EMBL" id="EF031791">
    <property type="protein sequence ID" value="ABK40332.1"/>
    <property type="molecule type" value="Genomic_DNA"/>
</dbReference>
<dbReference type="InterPro" id="IPR018086">
    <property type="entry name" value="NADH_UbQ_OxRdtase_su1_CS"/>
</dbReference>
<comment type="subcellular location">
    <subcellularLocation>
        <location evidence="1">Membrane</location>
        <topology evidence="1">Multi-pass membrane protein</topology>
    </subcellularLocation>
    <subcellularLocation>
        <location evidence="12">Mitochondrion inner membrane</location>
        <topology evidence="12">Multi-pass membrane protein</topology>
    </subcellularLocation>
</comment>
<dbReference type="GO" id="GO:0008137">
    <property type="term" value="F:NADH dehydrogenase (ubiquinone) activity"/>
    <property type="evidence" value="ECO:0007669"/>
    <property type="project" value="UniProtKB-EC"/>
</dbReference>
<organism evidence="15">
    <name type="scientific">Sceloporus tristichus</name>
    <name type="common">Plateau fence lizard</name>
    <dbReference type="NCBI Taxonomy" id="190870"/>
    <lineage>
        <taxon>Eukaryota</taxon>
        <taxon>Metazoa</taxon>
        <taxon>Chordata</taxon>
        <taxon>Craniata</taxon>
        <taxon>Vertebrata</taxon>
        <taxon>Euteleostomi</taxon>
        <taxon>Lepidosauria</taxon>
        <taxon>Squamata</taxon>
        <taxon>Bifurcata</taxon>
        <taxon>Unidentata</taxon>
        <taxon>Episquamata</taxon>
        <taxon>Toxicofera</taxon>
        <taxon>Iguania</taxon>
        <taxon>Phrynosomatidae</taxon>
        <taxon>Phrynosomatinae</taxon>
        <taxon>Sceloporus</taxon>
    </lineage>
</organism>
<reference evidence="15" key="1">
    <citation type="journal article" date="2007" name="Mol. Ecol.">
        <title>Hybridization between multiple fence lizard lineages in an ecotone: locally discordant variation in mitochondrial DNA, chromosomes, and morphology.</title>
        <authorList>
            <person name="Leache A.D."/>
            <person name="Cole C.J."/>
        </authorList>
    </citation>
    <scope>NUCLEOTIDE SEQUENCE</scope>
</reference>
<comment type="catalytic activity">
    <reaction evidence="11 13">
        <text>a ubiquinone + NADH + 5 H(+)(in) = a ubiquinol + NAD(+) + 4 H(+)(out)</text>
        <dbReference type="Rhea" id="RHEA:29091"/>
        <dbReference type="Rhea" id="RHEA-COMP:9565"/>
        <dbReference type="Rhea" id="RHEA-COMP:9566"/>
        <dbReference type="ChEBI" id="CHEBI:15378"/>
        <dbReference type="ChEBI" id="CHEBI:16389"/>
        <dbReference type="ChEBI" id="CHEBI:17976"/>
        <dbReference type="ChEBI" id="CHEBI:57540"/>
        <dbReference type="ChEBI" id="CHEBI:57945"/>
        <dbReference type="EC" id="7.1.1.2"/>
    </reaction>
</comment>
<feature type="transmembrane region" description="Helical" evidence="14">
    <location>
        <begin position="225"/>
        <end position="247"/>
    </location>
</feature>
<evidence type="ECO:0000256" key="7">
    <source>
        <dbReference type="ARBA" id="ARBA00022982"/>
    </source>
</evidence>
<feature type="transmembrane region" description="Helical" evidence="14">
    <location>
        <begin position="297"/>
        <end position="318"/>
    </location>
</feature>
<dbReference type="AlphaFoldDB" id="A0MRN7"/>
<feature type="transmembrane region" description="Helical" evidence="14">
    <location>
        <begin position="145"/>
        <end position="165"/>
    </location>
</feature>
<evidence type="ECO:0000256" key="11">
    <source>
        <dbReference type="ARBA" id="ARBA00049551"/>
    </source>
</evidence>
<dbReference type="PROSITE" id="PS00667">
    <property type="entry name" value="COMPLEX1_ND1_1"/>
    <property type="match status" value="1"/>
</dbReference>
<dbReference type="GO" id="GO:0005743">
    <property type="term" value="C:mitochondrial inner membrane"/>
    <property type="evidence" value="ECO:0007669"/>
    <property type="project" value="UniProtKB-SubCell"/>
</dbReference>
<keyword evidence="5" id="KW-0679">Respiratory chain</keyword>
<dbReference type="EC" id="7.1.1.2" evidence="3 13"/>
<dbReference type="EMBL" id="KY192647">
    <property type="protein sequence ID" value="AQM74297.1"/>
    <property type="molecule type" value="Genomic_DNA"/>
</dbReference>
<accession>A0MRN7</accession>
<evidence type="ECO:0000256" key="4">
    <source>
        <dbReference type="ARBA" id="ARBA00021009"/>
    </source>
</evidence>
<evidence type="ECO:0000256" key="10">
    <source>
        <dbReference type="ARBA" id="ARBA00023136"/>
    </source>
</evidence>
<protein>
    <recommendedName>
        <fullName evidence="4 13">NADH-ubiquinone oxidoreductase chain 1</fullName>
        <ecNumber evidence="3 13">7.1.1.2</ecNumber>
    </recommendedName>
</protein>
<evidence type="ECO:0000256" key="12">
    <source>
        <dbReference type="RuleBase" id="RU000471"/>
    </source>
</evidence>
<evidence type="ECO:0000313" key="16">
    <source>
        <dbReference type="EMBL" id="AQM74292.1"/>
    </source>
</evidence>
<evidence type="ECO:0000313" key="15">
    <source>
        <dbReference type="EMBL" id="ABK40332.1"/>
    </source>
</evidence>
<evidence type="ECO:0000256" key="6">
    <source>
        <dbReference type="ARBA" id="ARBA00022692"/>
    </source>
</evidence>
<keyword evidence="9 12" id="KW-0520">NAD</keyword>
<keyword evidence="5" id="KW-0813">Transport</keyword>
<dbReference type="PROSITE" id="PS00668">
    <property type="entry name" value="COMPLEX1_ND1_2"/>
    <property type="match status" value="1"/>
</dbReference>
<dbReference type="EMBL" id="KY192650">
    <property type="protein sequence ID" value="AQM74300.1"/>
    <property type="molecule type" value="Genomic_DNA"/>
</dbReference>
<dbReference type="InterPro" id="IPR001694">
    <property type="entry name" value="NADH_UbQ_OxRdtase_su1/FPO"/>
</dbReference>
<dbReference type="EMBL" id="KY192642">
    <property type="protein sequence ID" value="AQM74292.1"/>
    <property type="molecule type" value="Genomic_DNA"/>
</dbReference>
<feature type="transmembrane region" description="Helical" evidence="14">
    <location>
        <begin position="12"/>
        <end position="28"/>
    </location>
</feature>
<evidence type="ECO:0000256" key="5">
    <source>
        <dbReference type="ARBA" id="ARBA00022660"/>
    </source>
</evidence>
<sequence length="322" mass="36032">MLTLMTHIINPLLYIIPILVAVAFLTLLERKILGYMQLRKGPNIVGPCGLLQPIADGIKLFTKEPIRPSSSSPTLFILTPTMALLIALLIWAPIPMPQTLADMNLGLLFMLAMSSIAVYSILWSGWASNSKYALIGALRAVAQTISYEVTLGIILLSVIILTGGFSLKTMLSAQENTWMLLTSWPLMMMWYVSTLAETNRAPFDLTEGESELVSGFNVEYAGGPFALFFLAEYANIMMMNTLSCILFMCPTLTAQPETFPINLMLKTTLLTIGFLWVRASYPRFRYDQLMHLIWKQFLPMTLAMCLWHTALPISMFSLPPQQ</sequence>
<proteinExistence type="inferred from homology"/>
<feature type="transmembrane region" description="Helical" evidence="14">
    <location>
        <begin position="75"/>
        <end position="94"/>
    </location>
</feature>
<dbReference type="GO" id="GO:0009060">
    <property type="term" value="P:aerobic respiration"/>
    <property type="evidence" value="ECO:0007669"/>
    <property type="project" value="TreeGrafter"/>
</dbReference>
<evidence type="ECO:0000256" key="8">
    <source>
        <dbReference type="ARBA" id="ARBA00022989"/>
    </source>
</evidence>
<feature type="transmembrane region" description="Helical" evidence="14">
    <location>
        <begin position="259"/>
        <end position="277"/>
    </location>
</feature>
<dbReference type="PANTHER" id="PTHR11432">
    <property type="entry name" value="NADH DEHYDROGENASE SUBUNIT 1"/>
    <property type="match status" value="1"/>
</dbReference>
<evidence type="ECO:0000256" key="3">
    <source>
        <dbReference type="ARBA" id="ARBA00012944"/>
    </source>
</evidence>
<keyword evidence="10 14" id="KW-0472">Membrane</keyword>
<feature type="transmembrane region" description="Helical" evidence="14">
    <location>
        <begin position="177"/>
        <end position="196"/>
    </location>
</feature>
<gene>
    <name evidence="15" type="primary">nad1</name>
</gene>
<keyword evidence="6 12" id="KW-0812">Transmembrane</keyword>